<sequence length="412" mass="44029">MDNNTKILIGIVACVVICLICLCCSSSLGLFTPKPAKICTPGAIEECACAGGKKGKRTCNTDGSAFSSCGNCQDVPICTPGAEKVCDAKCPNGSSQVQICNVDGLSYSSCNCKGTTCVPGQQKPCNCQDGSAGSQICNSDGSGYDNCKCEPAKKCIAGQTKDCPCPNGITGKQTCKSDGSDFGTCECPAGVSKLYGVNIEPPNLMYKTSPNSDWTTVQSYRVGEPEIRSFDQVGNKFVGTFTMPQNSPPGFITKRYVYTKSDINGAWNGPKETQFNPKKFLVGPDNEYYSINISDGCVYNSKCFSGPWSRVDGMCELRDLIVDSDRKGFVGVKYDGKLYTKASKNPSDAWVKTSDDCCVTSIAYANNTYYGIGTNPRAQAIYTKKTLTDRWSDVPIDGGKGIGYISSTIEKA</sequence>
<proteinExistence type="predicted"/>
<accession>A0A3G4ZTX6</accession>
<feature type="transmembrane region" description="Helical" evidence="1">
    <location>
        <begin position="7"/>
        <end position="31"/>
    </location>
</feature>
<protein>
    <submittedName>
        <fullName evidence="2">Uncharacterized protein</fullName>
    </submittedName>
</protein>
<evidence type="ECO:0000256" key="1">
    <source>
        <dbReference type="SAM" id="Phobius"/>
    </source>
</evidence>
<keyword evidence="1" id="KW-0812">Transmembrane</keyword>
<evidence type="ECO:0000313" key="2">
    <source>
        <dbReference type="EMBL" id="AYV77764.1"/>
    </source>
</evidence>
<organism evidence="2">
    <name type="scientific">Edafosvirus sp</name>
    <dbReference type="NCBI Taxonomy" id="2487765"/>
    <lineage>
        <taxon>Viruses</taxon>
        <taxon>Varidnaviria</taxon>
        <taxon>Bamfordvirae</taxon>
        <taxon>Nucleocytoviricota</taxon>
        <taxon>Megaviricetes</taxon>
        <taxon>Imitervirales</taxon>
        <taxon>Mimiviridae</taxon>
        <taxon>Klosneuvirinae</taxon>
    </lineage>
</organism>
<keyword evidence="1" id="KW-1133">Transmembrane helix</keyword>
<reference evidence="2" key="1">
    <citation type="submission" date="2018-10" db="EMBL/GenBank/DDBJ databases">
        <title>Hidden diversity of soil giant viruses.</title>
        <authorList>
            <person name="Schulz F."/>
            <person name="Alteio L."/>
            <person name="Goudeau D."/>
            <person name="Ryan E.M."/>
            <person name="Malmstrom R.R."/>
            <person name="Blanchard J."/>
            <person name="Woyke T."/>
        </authorList>
    </citation>
    <scope>NUCLEOTIDE SEQUENCE</scope>
    <source>
        <strain evidence="2">EDV1</strain>
    </source>
</reference>
<dbReference type="EMBL" id="MK072066">
    <property type="protein sequence ID" value="AYV77764.1"/>
    <property type="molecule type" value="Genomic_DNA"/>
</dbReference>
<keyword evidence="1" id="KW-0472">Membrane</keyword>
<gene>
    <name evidence="2" type="ORF">Edafosvirus1_95</name>
</gene>
<name>A0A3G4ZTX6_9VIRU</name>